<dbReference type="Proteomes" id="UP000000417">
    <property type="component" value="Chromosome"/>
</dbReference>
<dbReference type="KEGG" id="sth:STH1901"/>
<accession>Q67N57</accession>
<keyword evidence="1" id="KW-0812">Transmembrane</keyword>
<protein>
    <recommendedName>
        <fullName evidence="4">ECF transporter S component</fullName>
    </recommendedName>
</protein>
<sequence>MEECLYCYQTHMGVTTSKGEGCTMNMSVRKMAVAGLLGAVSAALGLVPGLGFIPFPTGQAVTIMQIPVVLAAVAEGPAVGLFVGLIFGLTSFLRATNPAFADPLVSILPRLFIGVFAAYAFAALRRRNLTLALAAAGVVGTLTNTGLVLGMILLRGYWPPEVVWTVAVTHAPLELLVGTFAVVTVGLALHRAGYIRVAYRPSGQNS</sequence>
<organism evidence="2 3">
    <name type="scientific">Symbiobacterium thermophilum (strain DSM 24528 / JCM 14929 / IAM 14863 / T)</name>
    <dbReference type="NCBI Taxonomy" id="292459"/>
    <lineage>
        <taxon>Bacteria</taxon>
        <taxon>Bacillati</taxon>
        <taxon>Bacillota</taxon>
        <taxon>Clostridia</taxon>
        <taxon>Eubacteriales</taxon>
        <taxon>Symbiobacteriaceae</taxon>
        <taxon>Symbiobacterium</taxon>
    </lineage>
</organism>
<dbReference type="EMBL" id="AP006840">
    <property type="protein sequence ID" value="BAD40886.1"/>
    <property type="molecule type" value="Genomic_DNA"/>
</dbReference>
<dbReference type="STRING" id="292459.STH1901"/>
<evidence type="ECO:0000313" key="2">
    <source>
        <dbReference type="EMBL" id="BAD40886.1"/>
    </source>
</evidence>
<dbReference type="Pfam" id="PF12822">
    <property type="entry name" value="ECF_trnsprt"/>
    <property type="match status" value="1"/>
</dbReference>
<dbReference type="GO" id="GO:0022857">
    <property type="term" value="F:transmembrane transporter activity"/>
    <property type="evidence" value="ECO:0007669"/>
    <property type="project" value="InterPro"/>
</dbReference>
<dbReference type="HOGENOM" id="CLU_088550_1_0_9"/>
<feature type="transmembrane region" description="Helical" evidence="1">
    <location>
        <begin position="131"/>
        <end position="158"/>
    </location>
</feature>
<feature type="transmembrane region" description="Helical" evidence="1">
    <location>
        <begin position="107"/>
        <end position="124"/>
    </location>
</feature>
<keyword evidence="1" id="KW-1133">Transmembrane helix</keyword>
<keyword evidence="1" id="KW-0472">Membrane</keyword>
<proteinExistence type="predicted"/>
<feature type="transmembrane region" description="Helical" evidence="1">
    <location>
        <begin position="67"/>
        <end position="87"/>
    </location>
</feature>
<dbReference type="eggNOG" id="COG4684">
    <property type="taxonomic scope" value="Bacteria"/>
</dbReference>
<feature type="transmembrane region" description="Helical" evidence="1">
    <location>
        <begin position="170"/>
        <end position="190"/>
    </location>
</feature>
<gene>
    <name evidence="2" type="ordered locus">STH1901</name>
</gene>
<evidence type="ECO:0008006" key="4">
    <source>
        <dbReference type="Google" id="ProtNLM"/>
    </source>
</evidence>
<dbReference type="Gene3D" id="1.10.1760.20">
    <property type="match status" value="1"/>
</dbReference>
<reference evidence="2 3" key="1">
    <citation type="journal article" date="2004" name="Nucleic Acids Res.">
        <title>Genome sequence of Symbiobacterium thermophilum, an uncultivable bacterium that depends on microbial commensalism.</title>
        <authorList>
            <person name="Ueda K."/>
            <person name="Yamashita A."/>
            <person name="Ishikawa J."/>
            <person name="Shimada M."/>
            <person name="Watsuji T."/>
            <person name="Morimura K."/>
            <person name="Ikeda H."/>
            <person name="Hattori M."/>
            <person name="Beppu T."/>
        </authorList>
    </citation>
    <scope>NUCLEOTIDE SEQUENCE [LARGE SCALE GENOMIC DNA]</scope>
    <source>
        <strain evidence="3">T / IAM 14863</strain>
    </source>
</reference>
<evidence type="ECO:0000313" key="3">
    <source>
        <dbReference type="Proteomes" id="UP000000417"/>
    </source>
</evidence>
<feature type="transmembrane region" description="Helical" evidence="1">
    <location>
        <begin position="33"/>
        <end position="55"/>
    </location>
</feature>
<dbReference type="InterPro" id="IPR024529">
    <property type="entry name" value="ECF_trnsprt_substrate-spec"/>
</dbReference>
<evidence type="ECO:0000256" key="1">
    <source>
        <dbReference type="SAM" id="Phobius"/>
    </source>
</evidence>
<keyword evidence="3" id="KW-1185">Reference proteome</keyword>
<dbReference type="AlphaFoldDB" id="Q67N57"/>
<name>Q67N57_SYMTH</name>